<dbReference type="InterPro" id="IPR003593">
    <property type="entry name" value="AAA+_ATPase"/>
</dbReference>
<gene>
    <name evidence="7" type="ORF">A9179_10975</name>
</gene>
<dbReference type="Gene3D" id="1.10.10.60">
    <property type="entry name" value="Homeodomain-like"/>
    <property type="match status" value="1"/>
</dbReference>
<dbReference type="RefSeq" id="WP_187805870.1">
    <property type="nucleotide sequence ID" value="NZ_LZEU01000001.1"/>
</dbReference>
<dbReference type="CDD" id="cd00009">
    <property type="entry name" value="AAA"/>
    <property type="match status" value="1"/>
</dbReference>
<keyword evidence="2" id="KW-0067">ATP-binding</keyword>
<dbReference type="PROSITE" id="PS00676">
    <property type="entry name" value="SIGMA54_INTERACT_2"/>
    <property type="match status" value="1"/>
</dbReference>
<name>A0ABR7S1G2_AQUAC</name>
<dbReference type="Pfam" id="PF25601">
    <property type="entry name" value="AAA_lid_14"/>
    <property type="match status" value="1"/>
</dbReference>
<evidence type="ECO:0000313" key="8">
    <source>
        <dbReference type="Proteomes" id="UP000744555"/>
    </source>
</evidence>
<evidence type="ECO:0000256" key="1">
    <source>
        <dbReference type="ARBA" id="ARBA00022741"/>
    </source>
</evidence>
<evidence type="ECO:0000256" key="5">
    <source>
        <dbReference type="ARBA" id="ARBA00023163"/>
    </source>
</evidence>
<dbReference type="Pfam" id="PF00158">
    <property type="entry name" value="Sigma54_activat"/>
    <property type="match status" value="1"/>
</dbReference>
<accession>A0ABR7S1G2</accession>
<sequence>MLQVAAATPRRLLVVDPCPECERLLPGLRAGGWTVHSCGLDEAGAAPCDVGLIRLDARHLQRPERLKQLISQSGSEWIALLGAEILQQPEAGHFIGEWFFDSHTLPCDAERVGVALGQALGLARLRGKVVQDGAEHGSQLLGSSRSMLELRHLLDKLAASDAPVLIGGESGSGKGVVARTLHRLSRRAAQPFVAVNCAAIAGPLLHAELFGHAQGANGGTSQHKVGYIEAAAGGTLFLEEVGDLPLELQASLLRLLQEKKIERAGGGAPVAVNMRVLAASRIDLEAAIHQGRFRQDLYERLSVLQAQTTPLRERRVDVRSLAEYFARRYAAEIGRRPRSFNDKALGAMGEHSWPGNVRELANRVRRATVLAEGRQIMAADLGLAEGEVPLLGTLDDYICRAEQQALNDVLLYYSSNMSQAARVLGVSRPTFYRLLHKHRLR</sequence>
<evidence type="ECO:0000313" key="7">
    <source>
        <dbReference type="EMBL" id="MBC9250799.1"/>
    </source>
</evidence>
<dbReference type="InterPro" id="IPR025662">
    <property type="entry name" value="Sigma_54_int_dom_ATP-bd_1"/>
</dbReference>
<dbReference type="InterPro" id="IPR058031">
    <property type="entry name" value="AAA_lid_NorR"/>
</dbReference>
<dbReference type="PROSITE" id="PS00688">
    <property type="entry name" value="SIGMA54_INTERACT_3"/>
    <property type="match status" value="1"/>
</dbReference>
<protein>
    <submittedName>
        <fullName evidence="7">Fis family transcriptional regulator</fullName>
    </submittedName>
</protein>
<feature type="domain" description="Sigma-54 factor interaction" evidence="6">
    <location>
        <begin position="140"/>
        <end position="369"/>
    </location>
</feature>
<keyword evidence="1" id="KW-0547">Nucleotide-binding</keyword>
<proteinExistence type="predicted"/>
<dbReference type="InterPro" id="IPR027417">
    <property type="entry name" value="P-loop_NTPase"/>
</dbReference>
<evidence type="ECO:0000259" key="6">
    <source>
        <dbReference type="PROSITE" id="PS50045"/>
    </source>
</evidence>
<dbReference type="PROSITE" id="PS00675">
    <property type="entry name" value="SIGMA54_INTERACT_1"/>
    <property type="match status" value="1"/>
</dbReference>
<dbReference type="Gene3D" id="1.10.8.60">
    <property type="match status" value="1"/>
</dbReference>
<dbReference type="EMBL" id="LZEU01000001">
    <property type="protein sequence ID" value="MBC9250799.1"/>
    <property type="molecule type" value="Genomic_DNA"/>
</dbReference>
<dbReference type="InterPro" id="IPR002078">
    <property type="entry name" value="Sigma_54_int"/>
</dbReference>
<evidence type="ECO:0000256" key="4">
    <source>
        <dbReference type="ARBA" id="ARBA00023125"/>
    </source>
</evidence>
<dbReference type="Pfam" id="PF20161">
    <property type="entry name" value="VpsR"/>
    <property type="match status" value="1"/>
</dbReference>
<dbReference type="PANTHER" id="PTHR32071">
    <property type="entry name" value="TRANSCRIPTIONAL REGULATORY PROTEIN"/>
    <property type="match status" value="1"/>
</dbReference>
<dbReference type="InterPro" id="IPR045343">
    <property type="entry name" value="VpsR"/>
</dbReference>
<dbReference type="Gene3D" id="3.40.50.300">
    <property type="entry name" value="P-loop containing nucleotide triphosphate hydrolases"/>
    <property type="match status" value="1"/>
</dbReference>
<dbReference type="Proteomes" id="UP000744555">
    <property type="component" value="Unassembled WGS sequence"/>
</dbReference>
<evidence type="ECO:0000256" key="2">
    <source>
        <dbReference type="ARBA" id="ARBA00022840"/>
    </source>
</evidence>
<dbReference type="SUPFAM" id="SSF46689">
    <property type="entry name" value="Homeodomain-like"/>
    <property type="match status" value="1"/>
</dbReference>
<dbReference type="InterPro" id="IPR009057">
    <property type="entry name" value="Homeodomain-like_sf"/>
</dbReference>
<dbReference type="PROSITE" id="PS50045">
    <property type="entry name" value="SIGMA54_INTERACT_4"/>
    <property type="match status" value="1"/>
</dbReference>
<reference evidence="7 8" key="1">
    <citation type="submission" date="2016-06" db="EMBL/GenBank/DDBJ databases">
        <authorList>
            <person name="Ramos C."/>
            <person name="Pintado A."/>
            <person name="Crespo-Gomez J.I."/>
        </authorList>
    </citation>
    <scope>NUCLEOTIDE SEQUENCE [LARGE SCALE GENOMIC DNA]</scope>
    <source>
        <strain evidence="7 8">AVO110</strain>
    </source>
</reference>
<comment type="caution">
    <text evidence="7">The sequence shown here is derived from an EMBL/GenBank/DDBJ whole genome shotgun (WGS) entry which is preliminary data.</text>
</comment>
<keyword evidence="4" id="KW-0238">DNA-binding</keyword>
<dbReference type="SMART" id="SM00382">
    <property type="entry name" value="AAA"/>
    <property type="match status" value="1"/>
</dbReference>
<keyword evidence="5" id="KW-0804">Transcription</keyword>
<dbReference type="InterPro" id="IPR025944">
    <property type="entry name" value="Sigma_54_int_dom_CS"/>
</dbReference>
<dbReference type="PANTHER" id="PTHR32071:SF120">
    <property type="entry name" value="TRANSCRIPTIONAL REGULATOR-RELATED"/>
    <property type="match status" value="1"/>
</dbReference>
<dbReference type="InterPro" id="IPR025943">
    <property type="entry name" value="Sigma_54_int_dom_ATP-bd_2"/>
</dbReference>
<evidence type="ECO:0000256" key="3">
    <source>
        <dbReference type="ARBA" id="ARBA00023015"/>
    </source>
</evidence>
<keyword evidence="3" id="KW-0805">Transcription regulation</keyword>
<dbReference type="SUPFAM" id="SSF52540">
    <property type="entry name" value="P-loop containing nucleoside triphosphate hydrolases"/>
    <property type="match status" value="1"/>
</dbReference>
<keyword evidence="8" id="KW-1185">Reference proteome</keyword>
<organism evidence="7 8">
    <name type="scientific">Aquipseudomonas alcaligenes</name>
    <name type="common">Pseudomonas alcaligenes</name>
    <dbReference type="NCBI Taxonomy" id="43263"/>
    <lineage>
        <taxon>Bacteria</taxon>
        <taxon>Pseudomonadati</taxon>
        <taxon>Pseudomonadota</taxon>
        <taxon>Gammaproteobacteria</taxon>
        <taxon>Pseudomonadales</taxon>
        <taxon>Pseudomonadaceae</taxon>
        <taxon>Aquipseudomonas</taxon>
    </lineage>
</organism>